<gene>
    <name evidence="2" type="ORF">BOLC4T24790H</name>
</gene>
<organism evidence="2">
    <name type="scientific">Brassica oleracea</name>
    <name type="common">Wild cabbage</name>
    <dbReference type="NCBI Taxonomy" id="3712"/>
    <lineage>
        <taxon>Eukaryota</taxon>
        <taxon>Viridiplantae</taxon>
        <taxon>Streptophyta</taxon>
        <taxon>Embryophyta</taxon>
        <taxon>Tracheophyta</taxon>
        <taxon>Spermatophyta</taxon>
        <taxon>Magnoliopsida</taxon>
        <taxon>eudicotyledons</taxon>
        <taxon>Gunneridae</taxon>
        <taxon>Pentapetalae</taxon>
        <taxon>rosids</taxon>
        <taxon>malvids</taxon>
        <taxon>Brassicales</taxon>
        <taxon>Brassicaceae</taxon>
        <taxon>Brassiceae</taxon>
        <taxon>Brassica</taxon>
    </lineage>
</organism>
<sequence length="54" mass="6225">MKNLVRWLFSTNHKDIGTLYFIFGAIAGVMDACFSESQYLFIPTSNSWWESSTL</sequence>
<keyword evidence="1" id="KW-1133">Transmembrane helix</keyword>
<feature type="transmembrane region" description="Helical" evidence="1">
    <location>
        <begin position="20"/>
        <end position="42"/>
    </location>
</feature>
<evidence type="ECO:0000256" key="1">
    <source>
        <dbReference type="SAM" id="Phobius"/>
    </source>
</evidence>
<dbReference type="InterPro" id="IPR036927">
    <property type="entry name" value="Cyt_c_oxase-like_su1_sf"/>
</dbReference>
<reference evidence="2" key="1">
    <citation type="submission" date="2018-11" db="EMBL/GenBank/DDBJ databases">
        <authorList>
            <consortium name="Genoscope - CEA"/>
            <person name="William W."/>
        </authorList>
    </citation>
    <scope>NUCLEOTIDE SEQUENCE</scope>
</reference>
<keyword evidence="1" id="KW-0812">Transmembrane</keyword>
<dbReference type="EMBL" id="LR031873">
    <property type="protein sequence ID" value="VDD09339.1"/>
    <property type="molecule type" value="Genomic_DNA"/>
</dbReference>
<evidence type="ECO:0000313" key="2">
    <source>
        <dbReference type="EMBL" id="VDD09339.1"/>
    </source>
</evidence>
<protein>
    <submittedName>
        <fullName evidence="2">Uncharacterized protein</fullName>
    </submittedName>
</protein>
<dbReference type="SUPFAM" id="SSF81442">
    <property type="entry name" value="Cytochrome c oxidase subunit I-like"/>
    <property type="match status" value="1"/>
</dbReference>
<keyword evidence="1" id="KW-0472">Membrane</keyword>
<accession>A0A3P6CPA0</accession>
<dbReference type="AlphaFoldDB" id="A0A3P6CPA0"/>
<dbReference type="Gene3D" id="1.20.210.10">
    <property type="entry name" value="Cytochrome c oxidase-like, subunit I domain"/>
    <property type="match status" value="1"/>
</dbReference>
<name>A0A3P6CPA0_BRAOL</name>
<proteinExistence type="predicted"/>